<feature type="region of interest" description="Disordered" evidence="1">
    <location>
        <begin position="339"/>
        <end position="368"/>
    </location>
</feature>
<dbReference type="SUPFAM" id="SSF48371">
    <property type="entry name" value="ARM repeat"/>
    <property type="match status" value="1"/>
</dbReference>
<dbReference type="Proteomes" id="UP000658225">
    <property type="component" value="Unassembled WGS sequence"/>
</dbReference>
<sequence length="1022" mass="109881">MATTLEELQILITSETSGLRNEMNNVKKEMSGLDRAVKSSTDGIKKAFKVVAVAIAALGIGKYVKDAVMAASELEGAFLGLQSIVEGQGRSFSKAKGFIDGYIADGLVPLTDAVNAYKNLAARGYDDEQIKQTMDSLKDAAAFGRQAGLSLGEAVATATEGLKNENSVLVDNAGVTKNVAKMWEDYAATIGKTTKNLTDAEKIQAEVSGIMNETKFQMGDAAKYADTFAGRLGLLNKTLGDIQVNIGQAFMPIANFIIPILQKLASWLVRVTQYFKYFMQAFFGVSKSQKQASSAVGGGVAAQDSYGTAAENSGKKAEKAGKKVKKAAEEAKRSVAGFDEINSLSDPSKSSKGDSGGGSGGGKGGGGAGAGVGADDLGMLDLDMPEIDTETIPAEIQAMADKIKGIFKDMWGGLKDTGSLFADAFSGIGPALQPLYDAVSPIKQSFKEIGGTLSQMLDEFLKPAASYILFDFIPSIVTGFVKDFAPVFADVAVWSMDLLARTSQNVTDEMISLWGGTMLPSLEKVKKAWMDANTSVAGSLQSLLDGTIKPLVDYILNKFILPIVAQLLKTFVPIFTDVLVFAMQLFSKTFKNLTDTLNNLTSTVILPALEKIKNAFLDMVPRVGDSLQKLLDGTLKPFVDYLLNDFVIPIADQIIKTLVPIFTDVLVFAFEEAANAFEWAANMMNDIYKTVIRPVFDLVKKIVMDTLKIITDLWDKHGETLLKNISELLKGIRDTFQNLWDKILKPIIQPFLEMLTTLWDKHLKGMIKAVGDFIVKLVNAALDILNKFILPIVNYLIDELGPTFVLVFNAVASIVGSVFGIISDLIEGNMKILGGLIDFITGVFTGDWKKAWTGVKDVFKSVIEMISGIFKGVLNITIEVINTGIGSTLGAINKMIQGTIDLINNIPGVKIDLKPIPIPRIPKLARGGIVDGATNFGNYIAGEAGAEMVVPLENTPFVDKLASALGTAVMAAMQMGGNNQQSQGNDSGDIILNVDGSTFARILNPYLAREERRIGSTIIQPI</sequence>
<reference evidence="2" key="1">
    <citation type="submission" date="2020-10" db="EMBL/GenBank/DDBJ databases">
        <title>Genomic Encyclopedia of Type Strains, Phase IV (KMG-IV): sequencing the most valuable type-strain genomes for metagenomic binning, comparative biology and taxonomic classification.</title>
        <authorList>
            <person name="Goeker M."/>
        </authorList>
    </citation>
    <scope>NUCLEOTIDE SEQUENCE</scope>
    <source>
        <strain evidence="2">DSM 13886</strain>
    </source>
</reference>
<name>A0A927MHN0_9BACL</name>
<dbReference type="AlphaFoldDB" id="A0A927MHN0"/>
<dbReference type="RefSeq" id="WP_192598558.1">
    <property type="nucleotide sequence ID" value="NZ_JADBEL010000008.1"/>
</dbReference>
<proteinExistence type="predicted"/>
<keyword evidence="3" id="KW-1185">Reference proteome</keyword>
<protein>
    <submittedName>
        <fullName evidence="2">Phage-related protein</fullName>
    </submittedName>
</protein>
<evidence type="ECO:0000313" key="3">
    <source>
        <dbReference type="Proteomes" id="UP000658225"/>
    </source>
</evidence>
<dbReference type="InterPro" id="IPR016024">
    <property type="entry name" value="ARM-type_fold"/>
</dbReference>
<comment type="caution">
    <text evidence="2">The sequence shown here is derived from an EMBL/GenBank/DDBJ whole genome shotgun (WGS) entry which is preliminary data.</text>
</comment>
<feature type="compositionally biased region" description="Gly residues" evidence="1">
    <location>
        <begin position="354"/>
        <end position="368"/>
    </location>
</feature>
<dbReference type="Gene3D" id="1.25.10.10">
    <property type="entry name" value="Leucine-rich Repeat Variant"/>
    <property type="match status" value="1"/>
</dbReference>
<dbReference type="InterPro" id="IPR011989">
    <property type="entry name" value="ARM-like"/>
</dbReference>
<dbReference type="EMBL" id="JADBEL010000008">
    <property type="protein sequence ID" value="MBE1554810.1"/>
    <property type="molecule type" value="Genomic_DNA"/>
</dbReference>
<gene>
    <name evidence="2" type="ORF">H4683_001888</name>
</gene>
<evidence type="ECO:0000313" key="2">
    <source>
        <dbReference type="EMBL" id="MBE1554810.1"/>
    </source>
</evidence>
<organism evidence="2 3">
    <name type="scientific">Sporosarcina limicola</name>
    <dbReference type="NCBI Taxonomy" id="34101"/>
    <lineage>
        <taxon>Bacteria</taxon>
        <taxon>Bacillati</taxon>
        <taxon>Bacillota</taxon>
        <taxon>Bacilli</taxon>
        <taxon>Bacillales</taxon>
        <taxon>Caryophanaceae</taxon>
        <taxon>Sporosarcina</taxon>
    </lineage>
</organism>
<evidence type="ECO:0000256" key="1">
    <source>
        <dbReference type="SAM" id="MobiDB-lite"/>
    </source>
</evidence>
<accession>A0A927MHN0</accession>